<dbReference type="SFLD" id="SFLDG01129">
    <property type="entry name" value="C1.5:_HAD__Beta-PGM__Phosphata"/>
    <property type="match status" value="1"/>
</dbReference>
<dbReference type="Gene3D" id="1.10.150.450">
    <property type="match status" value="1"/>
</dbReference>
<sequence length="244" mass="28370">MVPNTTPLWLFDLDNTLHNASHAIFPAINANMNVFMERVLKEQGLPSDQDAVNALRQRYWRLYGATLLGMVQHHQVLPDDFLREAHHFDDLFDMIRAERGLLNMLKRLPGRKILLTNAPLRYSRDVVRHLGLHRHFDQHISIESMRVHRQLKPKPSRQMLRKLLARERVAAHRCVLVEDTPANLKSAKELGLRTAWVTQYLTGNPHFASTGVRRMLTMHPSYVDVKVRSVRQLTGHLRRLVLRA</sequence>
<dbReference type="Pfam" id="PF00702">
    <property type="entry name" value="Hydrolase"/>
    <property type="match status" value="1"/>
</dbReference>
<dbReference type="RefSeq" id="WP_408169312.1">
    <property type="nucleotide sequence ID" value="NZ_JAQQFR010000011.1"/>
</dbReference>
<keyword evidence="2" id="KW-1185">Reference proteome</keyword>
<evidence type="ECO:0000313" key="1">
    <source>
        <dbReference type="EMBL" id="MFL9880118.1"/>
    </source>
</evidence>
<reference evidence="1 2" key="1">
    <citation type="journal article" date="2024" name="Chem. Sci.">
        <title>Discovery of megapolipeptins by genome mining of a Burkholderiales bacteria collection.</title>
        <authorList>
            <person name="Paulo B.S."/>
            <person name="Recchia M.J.J."/>
            <person name="Lee S."/>
            <person name="Fergusson C.H."/>
            <person name="Romanowski S.B."/>
            <person name="Hernandez A."/>
            <person name="Krull N."/>
            <person name="Liu D.Y."/>
            <person name="Cavanagh H."/>
            <person name="Bos A."/>
            <person name="Gray C.A."/>
            <person name="Murphy B.T."/>
            <person name="Linington R.G."/>
            <person name="Eustaquio A.S."/>
        </authorList>
    </citation>
    <scope>NUCLEOTIDE SEQUENCE [LARGE SCALE GENOMIC DNA]</scope>
    <source>
        <strain evidence="1 2">RL21-008-BIB-B</strain>
    </source>
</reference>
<proteinExistence type="predicted"/>
<name>A0ABW8ZB56_9BURK</name>
<comment type="caution">
    <text evidence="1">The sequence shown here is derived from an EMBL/GenBank/DDBJ whole genome shotgun (WGS) entry which is preliminary data.</text>
</comment>
<evidence type="ECO:0000313" key="2">
    <source>
        <dbReference type="Proteomes" id="UP001629214"/>
    </source>
</evidence>
<dbReference type="SFLD" id="SFLDG01132">
    <property type="entry name" value="C1.5.3:_5'-Nucleotidase_Like"/>
    <property type="match status" value="1"/>
</dbReference>
<organism evidence="1 2">
    <name type="scientific">Herbaspirillum rhizosphaerae</name>
    <dbReference type="NCBI Taxonomy" id="346179"/>
    <lineage>
        <taxon>Bacteria</taxon>
        <taxon>Pseudomonadati</taxon>
        <taxon>Pseudomonadota</taxon>
        <taxon>Betaproteobacteria</taxon>
        <taxon>Burkholderiales</taxon>
        <taxon>Oxalobacteraceae</taxon>
        <taxon>Herbaspirillum</taxon>
    </lineage>
</organism>
<dbReference type="InterPro" id="IPR036412">
    <property type="entry name" value="HAD-like_sf"/>
</dbReference>
<dbReference type="SUPFAM" id="SSF56784">
    <property type="entry name" value="HAD-like"/>
    <property type="match status" value="1"/>
</dbReference>
<dbReference type="Gene3D" id="3.40.50.1000">
    <property type="entry name" value="HAD superfamily/HAD-like"/>
    <property type="match status" value="1"/>
</dbReference>
<dbReference type="InterPro" id="IPR006439">
    <property type="entry name" value="HAD-SF_hydro_IA"/>
</dbReference>
<dbReference type="EMBL" id="JAQQFR010000011">
    <property type="protein sequence ID" value="MFL9880118.1"/>
    <property type="molecule type" value="Genomic_DNA"/>
</dbReference>
<dbReference type="PANTHER" id="PTHR12725:SF117">
    <property type="entry name" value="HALOACID DEHALOGENASE-LIKE HYDROLASE"/>
    <property type="match status" value="1"/>
</dbReference>
<dbReference type="Proteomes" id="UP001629214">
    <property type="component" value="Unassembled WGS sequence"/>
</dbReference>
<dbReference type="PANTHER" id="PTHR12725">
    <property type="entry name" value="HALOACID DEHALOGENASE-LIKE HYDROLASE"/>
    <property type="match status" value="1"/>
</dbReference>
<dbReference type="NCBIfam" id="TIGR01993">
    <property type="entry name" value="Pyr-5-nucltdase"/>
    <property type="match status" value="1"/>
</dbReference>
<dbReference type="InterPro" id="IPR023214">
    <property type="entry name" value="HAD_sf"/>
</dbReference>
<dbReference type="SFLD" id="SFLDS00003">
    <property type="entry name" value="Haloacid_Dehalogenase"/>
    <property type="match status" value="1"/>
</dbReference>
<accession>A0ABW8ZB56</accession>
<dbReference type="NCBIfam" id="TIGR01509">
    <property type="entry name" value="HAD-SF-IA-v3"/>
    <property type="match status" value="1"/>
</dbReference>
<protein>
    <submittedName>
        <fullName evidence="1">Pyrimidine 5'-nucleotidase</fullName>
    </submittedName>
</protein>
<gene>
    <name evidence="1" type="ORF">PQR63_17085</name>
</gene>
<dbReference type="InterPro" id="IPR010237">
    <property type="entry name" value="Pyr-5-nucltdase"/>
</dbReference>